<dbReference type="Proteomes" id="UP000663852">
    <property type="component" value="Unassembled WGS sequence"/>
</dbReference>
<dbReference type="Pfam" id="PF13325">
    <property type="entry name" value="MCRS_N"/>
    <property type="match status" value="1"/>
</dbReference>
<dbReference type="InterPro" id="IPR037912">
    <property type="entry name" value="MCRS1"/>
</dbReference>
<dbReference type="GO" id="GO:0002151">
    <property type="term" value="F:G-quadruplex RNA binding"/>
    <property type="evidence" value="ECO:0007669"/>
    <property type="project" value="InterPro"/>
</dbReference>
<reference evidence="2" key="1">
    <citation type="submission" date="2021-02" db="EMBL/GenBank/DDBJ databases">
        <authorList>
            <person name="Nowell W R."/>
        </authorList>
    </citation>
    <scope>NUCLEOTIDE SEQUENCE</scope>
</reference>
<name>A0A813WK06_ADIRI</name>
<dbReference type="PANTHER" id="PTHR13233">
    <property type="entry name" value="MICROSPHERULE PROTEIN 1"/>
    <property type="match status" value="1"/>
</dbReference>
<protein>
    <recommendedName>
        <fullName evidence="1">Microspherule protein N-terminal domain-containing protein</fullName>
    </recommendedName>
</protein>
<dbReference type="GO" id="GO:0031011">
    <property type="term" value="C:Ino80 complex"/>
    <property type="evidence" value="ECO:0007669"/>
    <property type="project" value="InterPro"/>
</dbReference>
<dbReference type="GO" id="GO:0071339">
    <property type="term" value="C:MLL1 complex"/>
    <property type="evidence" value="ECO:0007669"/>
    <property type="project" value="InterPro"/>
</dbReference>
<dbReference type="GO" id="GO:0045944">
    <property type="term" value="P:positive regulation of transcription by RNA polymerase II"/>
    <property type="evidence" value="ECO:0007669"/>
    <property type="project" value="TreeGrafter"/>
</dbReference>
<dbReference type="PANTHER" id="PTHR13233:SF0">
    <property type="entry name" value="MICROSPHERULE PROTEIN 1"/>
    <property type="match status" value="1"/>
</dbReference>
<dbReference type="GO" id="GO:0044545">
    <property type="term" value="C:NSL complex"/>
    <property type="evidence" value="ECO:0007669"/>
    <property type="project" value="TreeGrafter"/>
</dbReference>
<sequence>MSAAAASTENLESEQVDIEAKKLQKAVRNTAIQMGCWTAVDDYLLITSILHLCDLERVHERVKFSMPFTLENIQDRWRCLLYDSSISNMIIKKIQHLSMSQIANLHVPLSEEEERLVASIPSHIIPIALDDELDRCLSKYSKRFWSNRTIDELRECWFHLRQQGRLTDQPNAFDSKRVETIQESRAANKLSELLIPVEFELLTRNKEEFLDKTDFPHALFQVNDRLYCMYSEQLTFGTSFPNEKFDISVVNSTTIHIKGFILRRSGAFYIINNGDNPFRVNDALLNPNEASPLGTRAIINILEHVLVFQAMDLS</sequence>
<evidence type="ECO:0000259" key="1">
    <source>
        <dbReference type="Pfam" id="PF13325"/>
    </source>
</evidence>
<evidence type="ECO:0000313" key="3">
    <source>
        <dbReference type="Proteomes" id="UP000663852"/>
    </source>
</evidence>
<proteinExistence type="predicted"/>
<organism evidence="2 3">
    <name type="scientific">Adineta ricciae</name>
    <name type="common">Rotifer</name>
    <dbReference type="NCBI Taxonomy" id="249248"/>
    <lineage>
        <taxon>Eukaryota</taxon>
        <taxon>Metazoa</taxon>
        <taxon>Spiralia</taxon>
        <taxon>Gnathifera</taxon>
        <taxon>Rotifera</taxon>
        <taxon>Eurotatoria</taxon>
        <taxon>Bdelloidea</taxon>
        <taxon>Adinetida</taxon>
        <taxon>Adinetidae</taxon>
        <taxon>Adineta</taxon>
    </lineage>
</organism>
<dbReference type="EMBL" id="CAJNOJ010000023">
    <property type="protein sequence ID" value="CAF0856531.1"/>
    <property type="molecule type" value="Genomic_DNA"/>
</dbReference>
<feature type="domain" description="Microspherule protein N-terminal" evidence="1">
    <location>
        <begin position="37"/>
        <end position="192"/>
    </location>
</feature>
<dbReference type="OrthoDB" id="10262769at2759"/>
<evidence type="ECO:0000313" key="2">
    <source>
        <dbReference type="EMBL" id="CAF0856531.1"/>
    </source>
</evidence>
<accession>A0A813WK06</accession>
<comment type="caution">
    <text evidence="2">The sequence shown here is derived from an EMBL/GenBank/DDBJ whole genome shotgun (WGS) entry which is preliminary data.</text>
</comment>
<gene>
    <name evidence="2" type="ORF">EDS130_LOCUS7587</name>
</gene>
<dbReference type="InterPro" id="IPR025999">
    <property type="entry name" value="MCRS_N"/>
</dbReference>
<dbReference type="AlphaFoldDB" id="A0A813WK06"/>